<dbReference type="Pfam" id="PF00590">
    <property type="entry name" value="TP_methylase"/>
    <property type="match status" value="1"/>
</dbReference>
<proteinExistence type="inferred from homology"/>
<dbReference type="SUPFAM" id="SSF53790">
    <property type="entry name" value="Tetrapyrrole methylase"/>
    <property type="match status" value="1"/>
</dbReference>
<dbReference type="Proteomes" id="UP000237144">
    <property type="component" value="Unassembled WGS sequence"/>
</dbReference>
<dbReference type="InterPro" id="IPR014777">
    <property type="entry name" value="4pyrrole_Mease_sub1"/>
</dbReference>
<keyword evidence="3" id="KW-0808">Transferase</keyword>
<dbReference type="InterPro" id="IPR000878">
    <property type="entry name" value="4pyrrol_Mease"/>
</dbReference>
<gene>
    <name evidence="7" type="ORF">BMF94_3778</name>
</gene>
<sequence>MHAYPNPEPGASLILAFHPVPSTSTTPPQSILLLGAGRLTALRSFAALEAGYRVVVGVSSSQPWDPEVRYRIEEGQIERIDWDLAVDAGAEVWRKWFAATDSAGQLDGVRLVVLTDTVAAGGRRRDAVSARAFRDEAARRRFFVNIADHPTLSDYSFASTHRFDLLDSSRKSPLQVALTTNSSACRLATRLRRELVAAMPKSAGSAVAAVGRLRDELRGGAATDDDSEETLVLNRPVEQLTRAKSWALDEPSSSDWSTEAATATRMRYVSQISEYWPLDRLATVTANSLSAPSTPTRSPPLSSSYHDLAVPSDLALDSVTKKKGRILLLGTGPGNPLLLTRIAHLLLTTLDPTSPFYIDLFLSDKLVPSHILDLIPAERRKGVVIARKYPGNAEAAQEELMALAIEAASQGKTVLRLKQGDPFLYGRGGEEVLRFRAVAGIESVVVPGLSSSLAGPAVAGIPVTQRGVAEQVVVCTGVGRGGRTGSLATYERGKTLCVLMGVARLESLVAGLLDHGYPAHLPIALVERASAPDQRVVATTVSRIVDVLASLPAHRPPGMIVVGWAVMCLDGAGDMGILDADPATDPARVSQWLGARGYSVRDGLSDEWQGLLAGV</sequence>
<dbReference type="STRING" id="741276.A0A2S5B9I1"/>
<dbReference type="CDD" id="cd11642">
    <property type="entry name" value="SUMT"/>
    <property type="match status" value="1"/>
</dbReference>
<evidence type="ECO:0000256" key="3">
    <source>
        <dbReference type="ARBA" id="ARBA00022679"/>
    </source>
</evidence>
<dbReference type="InterPro" id="IPR014776">
    <property type="entry name" value="4pyrrole_Mease_sub2"/>
</dbReference>
<keyword evidence="1" id="KW-0488">Methylation</keyword>
<evidence type="ECO:0000256" key="2">
    <source>
        <dbReference type="ARBA" id="ARBA00022603"/>
    </source>
</evidence>
<dbReference type="InterPro" id="IPR050161">
    <property type="entry name" value="Siro_Cobalamin_biosynth"/>
</dbReference>
<organism evidence="7 8">
    <name type="scientific">Rhodotorula taiwanensis</name>
    <dbReference type="NCBI Taxonomy" id="741276"/>
    <lineage>
        <taxon>Eukaryota</taxon>
        <taxon>Fungi</taxon>
        <taxon>Dikarya</taxon>
        <taxon>Basidiomycota</taxon>
        <taxon>Pucciniomycotina</taxon>
        <taxon>Microbotryomycetes</taxon>
        <taxon>Sporidiobolales</taxon>
        <taxon>Sporidiobolaceae</taxon>
        <taxon>Rhodotorula</taxon>
    </lineage>
</organism>
<dbReference type="GO" id="GO:0032259">
    <property type="term" value="P:methylation"/>
    <property type="evidence" value="ECO:0007669"/>
    <property type="project" value="UniProtKB-KW"/>
</dbReference>
<evidence type="ECO:0000313" key="7">
    <source>
        <dbReference type="EMBL" id="POY73440.1"/>
    </source>
</evidence>
<keyword evidence="4" id="KW-0949">S-adenosyl-L-methionine</keyword>
<accession>A0A2S5B9I1</accession>
<dbReference type="Gene3D" id="3.40.50.720">
    <property type="entry name" value="NAD(P)-binding Rossmann-like Domain"/>
    <property type="match status" value="1"/>
</dbReference>
<evidence type="ECO:0000256" key="1">
    <source>
        <dbReference type="ARBA" id="ARBA00022481"/>
    </source>
</evidence>
<dbReference type="PANTHER" id="PTHR45790">
    <property type="entry name" value="SIROHEME SYNTHASE-RELATED"/>
    <property type="match status" value="1"/>
</dbReference>
<dbReference type="Gene3D" id="3.40.1010.10">
    <property type="entry name" value="Cobalt-precorrin-4 Transmethylase, Domain 1"/>
    <property type="match status" value="1"/>
</dbReference>
<name>A0A2S5B9I1_9BASI</name>
<evidence type="ECO:0000313" key="8">
    <source>
        <dbReference type="Proteomes" id="UP000237144"/>
    </source>
</evidence>
<dbReference type="GO" id="GO:0019354">
    <property type="term" value="P:siroheme biosynthetic process"/>
    <property type="evidence" value="ECO:0007669"/>
    <property type="project" value="InterPro"/>
</dbReference>
<dbReference type="InterPro" id="IPR035996">
    <property type="entry name" value="4pyrrol_Methylase_sf"/>
</dbReference>
<evidence type="ECO:0000259" key="6">
    <source>
        <dbReference type="Pfam" id="PF00590"/>
    </source>
</evidence>
<dbReference type="OrthoDB" id="508204at2759"/>
<feature type="domain" description="Tetrapyrrole methylase" evidence="6">
    <location>
        <begin position="326"/>
        <end position="543"/>
    </location>
</feature>
<evidence type="ECO:0000256" key="5">
    <source>
        <dbReference type="ARBA" id="ARBA00035662"/>
    </source>
</evidence>
<dbReference type="SUPFAM" id="SSF75615">
    <property type="entry name" value="Siroheme synthase middle domains-like"/>
    <property type="match status" value="1"/>
</dbReference>
<dbReference type="EMBL" id="PJQD01000038">
    <property type="protein sequence ID" value="POY73440.1"/>
    <property type="molecule type" value="Genomic_DNA"/>
</dbReference>
<comment type="caution">
    <text evidence="7">The sequence shown here is derived from an EMBL/GenBank/DDBJ whole genome shotgun (WGS) entry which is preliminary data.</text>
</comment>
<protein>
    <recommendedName>
        <fullName evidence="6">Tetrapyrrole methylase domain-containing protein</fullName>
    </recommendedName>
</protein>
<dbReference type="PANTHER" id="PTHR45790:SF6">
    <property type="entry name" value="UROPORPHYRINOGEN-III C-METHYLTRANSFERASE"/>
    <property type="match status" value="1"/>
</dbReference>
<dbReference type="InterPro" id="IPR006366">
    <property type="entry name" value="CobA/CysG_C"/>
</dbReference>
<evidence type="ECO:0000256" key="4">
    <source>
        <dbReference type="ARBA" id="ARBA00022691"/>
    </source>
</evidence>
<reference evidence="7 8" key="1">
    <citation type="journal article" date="2018" name="Front. Microbiol.">
        <title>Prospects for Fungal Bioremediation of Acidic Radioactive Waste Sites: Characterization and Genome Sequence of Rhodotorula taiwanensis MD1149.</title>
        <authorList>
            <person name="Tkavc R."/>
            <person name="Matrosova V.Y."/>
            <person name="Grichenko O.E."/>
            <person name="Gostincar C."/>
            <person name="Volpe R.P."/>
            <person name="Klimenkova P."/>
            <person name="Gaidamakova E.K."/>
            <person name="Zhou C.E."/>
            <person name="Stewart B.J."/>
            <person name="Lyman M.G."/>
            <person name="Malfatti S.A."/>
            <person name="Rubinfeld B."/>
            <person name="Courtot M."/>
            <person name="Singh J."/>
            <person name="Dalgard C.L."/>
            <person name="Hamilton T."/>
            <person name="Frey K.G."/>
            <person name="Gunde-Cimerman N."/>
            <person name="Dugan L."/>
            <person name="Daly M.J."/>
        </authorList>
    </citation>
    <scope>NUCLEOTIDE SEQUENCE [LARGE SCALE GENOMIC DNA]</scope>
    <source>
        <strain evidence="7 8">MD1149</strain>
    </source>
</reference>
<keyword evidence="8" id="KW-1185">Reference proteome</keyword>
<dbReference type="Gene3D" id="3.30.950.10">
    <property type="entry name" value="Methyltransferase, Cobalt-precorrin-4 Transmethylase, Domain 2"/>
    <property type="match status" value="1"/>
</dbReference>
<dbReference type="AlphaFoldDB" id="A0A2S5B9I1"/>
<keyword evidence="2" id="KW-0489">Methyltransferase</keyword>
<comment type="similarity">
    <text evidence="5">In the N-terminal section; belongs to the precorrin methyltransferase family.</text>
</comment>
<dbReference type="GO" id="GO:0004851">
    <property type="term" value="F:uroporphyrin-III C-methyltransferase activity"/>
    <property type="evidence" value="ECO:0007669"/>
    <property type="project" value="TreeGrafter"/>
</dbReference>